<evidence type="ECO:0000256" key="3">
    <source>
        <dbReference type="ARBA" id="ARBA00022884"/>
    </source>
</evidence>
<evidence type="ECO:0000256" key="1">
    <source>
        <dbReference type="ARBA" id="ARBA00005952"/>
    </source>
</evidence>
<comment type="function">
    <text evidence="6">Involved in transcription antitermination. Required for transcription of ribosomal RNA (rRNA) genes. Binds specifically to the boxA antiterminator sequence of the ribosomal RNA (rrn) operons.</text>
</comment>
<dbReference type="PANTHER" id="PTHR11078">
    <property type="entry name" value="N UTILIZATION SUBSTANCE PROTEIN B-RELATED"/>
    <property type="match status" value="1"/>
</dbReference>
<dbReference type="Gene3D" id="1.10.940.10">
    <property type="entry name" value="NusB-like"/>
    <property type="match status" value="1"/>
</dbReference>
<dbReference type="AlphaFoldDB" id="A0A1V4SHS3"/>
<dbReference type="GO" id="GO:0005829">
    <property type="term" value="C:cytosol"/>
    <property type="evidence" value="ECO:0007669"/>
    <property type="project" value="TreeGrafter"/>
</dbReference>
<evidence type="ECO:0000256" key="2">
    <source>
        <dbReference type="ARBA" id="ARBA00022814"/>
    </source>
</evidence>
<name>A0A1V4SHS3_RUMHU</name>
<dbReference type="GO" id="GO:0006353">
    <property type="term" value="P:DNA-templated transcription termination"/>
    <property type="evidence" value="ECO:0007669"/>
    <property type="project" value="UniProtKB-UniRule"/>
</dbReference>
<dbReference type="RefSeq" id="WP_080065043.1">
    <property type="nucleotide sequence ID" value="NZ_MZGX01000017.1"/>
</dbReference>
<dbReference type="PANTHER" id="PTHR11078:SF3">
    <property type="entry name" value="ANTITERMINATION NUSB DOMAIN-CONTAINING PROTEIN"/>
    <property type="match status" value="1"/>
</dbReference>
<keyword evidence="3 6" id="KW-0694">RNA-binding</keyword>
<dbReference type="Pfam" id="PF01029">
    <property type="entry name" value="NusB"/>
    <property type="match status" value="1"/>
</dbReference>
<keyword evidence="5 6" id="KW-0804">Transcription</keyword>
<dbReference type="Proteomes" id="UP000191554">
    <property type="component" value="Unassembled WGS sequence"/>
</dbReference>
<feature type="domain" description="NusB/RsmB/TIM44" evidence="7">
    <location>
        <begin position="5"/>
        <end position="130"/>
    </location>
</feature>
<dbReference type="InterPro" id="IPR011605">
    <property type="entry name" value="NusB_fam"/>
</dbReference>
<evidence type="ECO:0000256" key="5">
    <source>
        <dbReference type="ARBA" id="ARBA00023163"/>
    </source>
</evidence>
<dbReference type="SUPFAM" id="SSF48013">
    <property type="entry name" value="NusB-like"/>
    <property type="match status" value="1"/>
</dbReference>
<evidence type="ECO:0000313" key="8">
    <source>
        <dbReference type="EMBL" id="OPX43438.1"/>
    </source>
</evidence>
<accession>A0A1V4SHS3</accession>
<proteinExistence type="inferred from homology"/>
<dbReference type="GO" id="GO:0003723">
    <property type="term" value="F:RNA binding"/>
    <property type="evidence" value="ECO:0007669"/>
    <property type="project" value="UniProtKB-UniRule"/>
</dbReference>
<evidence type="ECO:0000313" key="9">
    <source>
        <dbReference type="Proteomes" id="UP000191554"/>
    </source>
</evidence>
<keyword evidence="9" id="KW-1185">Reference proteome</keyword>
<evidence type="ECO:0000256" key="4">
    <source>
        <dbReference type="ARBA" id="ARBA00023015"/>
    </source>
</evidence>
<reference evidence="8 9" key="1">
    <citation type="submission" date="2017-03" db="EMBL/GenBank/DDBJ databases">
        <title>Genome sequence of Clostridium hungatei DSM 14427.</title>
        <authorList>
            <person name="Poehlein A."/>
            <person name="Daniel R."/>
        </authorList>
    </citation>
    <scope>NUCLEOTIDE SEQUENCE [LARGE SCALE GENOMIC DNA]</scope>
    <source>
        <strain evidence="8 9">DSM 14427</strain>
    </source>
</reference>
<sequence>MGRRASREAAMKLLYQLEIQKGDRSEQIETALEDCSLTDNDKKYIRGIVDGVEEKTALLDSIIEKYAMGWKISRLSKIDLSVLRIGIYEILYREDIPFSVSVNEAVELAKKYSNEDAGAFVNGLLAKVSKADSTVQAQEAGNESGISEAADDLDK</sequence>
<dbReference type="EMBL" id="MZGX01000017">
    <property type="protein sequence ID" value="OPX43438.1"/>
    <property type="molecule type" value="Genomic_DNA"/>
</dbReference>
<dbReference type="STRING" id="48256.CLHUN_25850"/>
<protein>
    <recommendedName>
        <fullName evidence="6">Transcription antitermination protein NusB</fullName>
    </recommendedName>
    <alternativeName>
        <fullName evidence="6">Antitermination factor NusB</fullName>
    </alternativeName>
</protein>
<comment type="similarity">
    <text evidence="1 6">Belongs to the NusB family.</text>
</comment>
<dbReference type="InterPro" id="IPR035926">
    <property type="entry name" value="NusB-like_sf"/>
</dbReference>
<evidence type="ECO:0000259" key="7">
    <source>
        <dbReference type="Pfam" id="PF01029"/>
    </source>
</evidence>
<comment type="caution">
    <text evidence="8">The sequence shown here is derived from an EMBL/GenBank/DDBJ whole genome shotgun (WGS) entry which is preliminary data.</text>
</comment>
<dbReference type="NCBIfam" id="TIGR01951">
    <property type="entry name" value="nusB"/>
    <property type="match status" value="1"/>
</dbReference>
<keyword evidence="2 6" id="KW-0889">Transcription antitermination</keyword>
<organism evidence="8 9">
    <name type="scientific">Ruminiclostridium hungatei</name>
    <name type="common">Clostridium hungatei</name>
    <dbReference type="NCBI Taxonomy" id="48256"/>
    <lineage>
        <taxon>Bacteria</taxon>
        <taxon>Bacillati</taxon>
        <taxon>Bacillota</taxon>
        <taxon>Clostridia</taxon>
        <taxon>Eubacteriales</taxon>
        <taxon>Oscillospiraceae</taxon>
        <taxon>Ruminiclostridium</taxon>
    </lineage>
</organism>
<evidence type="ECO:0000256" key="6">
    <source>
        <dbReference type="HAMAP-Rule" id="MF_00073"/>
    </source>
</evidence>
<dbReference type="HAMAP" id="MF_00073">
    <property type="entry name" value="NusB"/>
    <property type="match status" value="1"/>
</dbReference>
<dbReference type="GO" id="GO:0031564">
    <property type="term" value="P:transcription antitermination"/>
    <property type="evidence" value="ECO:0007669"/>
    <property type="project" value="UniProtKB-KW"/>
</dbReference>
<dbReference type="OrthoDB" id="9811381at2"/>
<gene>
    <name evidence="6" type="primary">nusB</name>
    <name evidence="8" type="ORF">CLHUN_25850</name>
</gene>
<dbReference type="InterPro" id="IPR006027">
    <property type="entry name" value="NusB_RsmB_TIM44"/>
</dbReference>
<keyword evidence="4 6" id="KW-0805">Transcription regulation</keyword>